<dbReference type="InterPro" id="IPR014710">
    <property type="entry name" value="RmlC-like_jellyroll"/>
</dbReference>
<feature type="domain" description="HTH araC/xylS-type" evidence="4">
    <location>
        <begin position="187"/>
        <end position="285"/>
    </location>
</feature>
<dbReference type="Gene3D" id="2.60.120.10">
    <property type="entry name" value="Jelly Rolls"/>
    <property type="match status" value="1"/>
</dbReference>
<evidence type="ECO:0000259" key="4">
    <source>
        <dbReference type="PROSITE" id="PS01124"/>
    </source>
</evidence>
<dbReference type="Pfam" id="PF12833">
    <property type="entry name" value="HTH_18"/>
    <property type="match status" value="1"/>
</dbReference>
<dbReference type="RefSeq" id="WP_135642344.1">
    <property type="nucleotide sequence ID" value="NZ_RQER01000011.1"/>
</dbReference>
<dbReference type="Proteomes" id="UP000297946">
    <property type="component" value="Unassembled WGS sequence"/>
</dbReference>
<evidence type="ECO:0000256" key="3">
    <source>
        <dbReference type="ARBA" id="ARBA00023163"/>
    </source>
</evidence>
<dbReference type="PANTHER" id="PTHR43280">
    <property type="entry name" value="ARAC-FAMILY TRANSCRIPTIONAL REGULATOR"/>
    <property type="match status" value="1"/>
</dbReference>
<proteinExistence type="predicted"/>
<keyword evidence="1" id="KW-0805">Transcription regulation</keyword>
<gene>
    <name evidence="5" type="ORF">EHO57_17775</name>
    <name evidence="6" type="ORF">EHQ53_01635</name>
</gene>
<dbReference type="PROSITE" id="PS01124">
    <property type="entry name" value="HTH_ARAC_FAMILY_2"/>
    <property type="match status" value="1"/>
</dbReference>
<dbReference type="EMBL" id="RQGC01000001">
    <property type="protein sequence ID" value="TGL43364.1"/>
    <property type="molecule type" value="Genomic_DNA"/>
</dbReference>
<dbReference type="Proteomes" id="UP000297273">
    <property type="component" value="Unassembled WGS sequence"/>
</dbReference>
<name>A0A5F1ZXF8_9LEPT</name>
<dbReference type="Gene3D" id="1.10.10.60">
    <property type="entry name" value="Homeodomain-like"/>
    <property type="match status" value="1"/>
</dbReference>
<keyword evidence="3" id="KW-0804">Transcription</keyword>
<dbReference type="EMBL" id="RQER01000011">
    <property type="protein sequence ID" value="TGJ98449.1"/>
    <property type="molecule type" value="Genomic_DNA"/>
</dbReference>
<dbReference type="InterPro" id="IPR003313">
    <property type="entry name" value="AraC-bd"/>
</dbReference>
<dbReference type="PANTHER" id="PTHR43280:SF32">
    <property type="entry name" value="TRANSCRIPTIONAL REGULATORY PROTEIN"/>
    <property type="match status" value="1"/>
</dbReference>
<dbReference type="Pfam" id="PF02311">
    <property type="entry name" value="AraC_binding"/>
    <property type="match status" value="1"/>
</dbReference>
<dbReference type="AlphaFoldDB" id="A0A5F1ZXF8"/>
<keyword evidence="2" id="KW-0238">DNA-binding</keyword>
<organism evidence="5 8">
    <name type="scientific">Leptospira langatensis</name>
    <dbReference type="NCBI Taxonomy" id="2484983"/>
    <lineage>
        <taxon>Bacteria</taxon>
        <taxon>Pseudomonadati</taxon>
        <taxon>Spirochaetota</taxon>
        <taxon>Spirochaetia</taxon>
        <taxon>Leptospirales</taxon>
        <taxon>Leptospiraceae</taxon>
        <taxon>Leptospira</taxon>
    </lineage>
</organism>
<dbReference type="SMART" id="SM00342">
    <property type="entry name" value="HTH_ARAC"/>
    <property type="match status" value="1"/>
</dbReference>
<dbReference type="SUPFAM" id="SSF51215">
    <property type="entry name" value="Regulatory protein AraC"/>
    <property type="match status" value="1"/>
</dbReference>
<dbReference type="InterPro" id="IPR018060">
    <property type="entry name" value="HTH_AraC"/>
</dbReference>
<accession>A0A5F1ZXF8</accession>
<dbReference type="GO" id="GO:0003700">
    <property type="term" value="F:DNA-binding transcription factor activity"/>
    <property type="evidence" value="ECO:0007669"/>
    <property type="project" value="InterPro"/>
</dbReference>
<evidence type="ECO:0000256" key="1">
    <source>
        <dbReference type="ARBA" id="ARBA00023015"/>
    </source>
</evidence>
<evidence type="ECO:0000256" key="2">
    <source>
        <dbReference type="ARBA" id="ARBA00023125"/>
    </source>
</evidence>
<dbReference type="SUPFAM" id="SSF46689">
    <property type="entry name" value="Homeodomain-like"/>
    <property type="match status" value="1"/>
</dbReference>
<sequence>MSRFKPKVPVLHLSDLSLAREEKIFYAGRLEDLPPSFTEYDSSHRHSYFAIFFFLKGKGTHSIDFQKFEIERNSLFFLKPGQVHSWTFHNKPEGFALKISPEFYSEISDRTGELRSFPFFSFSQSYPKIVLKPDPRLVSDFLRLSQEFEEGSEPKILFFLSQLILLQIKKEYEKFSDPLLTDNGPVSEFQILLEKHFIQERATSFYSRRLGLSPSALNRICQSVLGKSAKSIVHDRVLLEIKRLLLHSEMSITQICRELCFSDNAYLSRYFKVQTGLSPEQFRDLKRKAQ</sequence>
<dbReference type="GO" id="GO:0043565">
    <property type="term" value="F:sequence-specific DNA binding"/>
    <property type="evidence" value="ECO:0007669"/>
    <property type="project" value="InterPro"/>
</dbReference>
<comment type="caution">
    <text evidence="5">The sequence shown here is derived from an EMBL/GenBank/DDBJ whole genome shotgun (WGS) entry which is preliminary data.</text>
</comment>
<dbReference type="InterPro" id="IPR037923">
    <property type="entry name" value="HTH-like"/>
</dbReference>
<dbReference type="OrthoDB" id="9799319at2"/>
<reference evidence="6" key="1">
    <citation type="submission" date="2018-10" db="EMBL/GenBank/DDBJ databases">
        <authorList>
            <person name="Vincent A.T."/>
            <person name="Schiettekatte O."/>
            <person name="Bourhy P."/>
            <person name="Veyrier F.J."/>
            <person name="Picardeau M."/>
        </authorList>
    </citation>
    <scope>NUCLEOTIDE SEQUENCE</scope>
    <source>
        <strain evidence="6">201702690</strain>
    </source>
</reference>
<dbReference type="InterPro" id="IPR009057">
    <property type="entry name" value="Homeodomain-like_sf"/>
</dbReference>
<reference evidence="5 8" key="2">
    <citation type="journal article" date="2019" name="PLoS Negl. Trop. Dis.">
        <title>Revisiting the worldwide diversity of Leptospira species in the environment.</title>
        <authorList>
            <person name="Vincent A.T."/>
            <person name="Schiettekatte O."/>
            <person name="Bourhy P."/>
            <person name="Veyrier F.J."/>
            <person name="Picardeau M."/>
        </authorList>
    </citation>
    <scope>NUCLEOTIDE SEQUENCE [LARGE SCALE GENOMIC DNA]</scope>
    <source>
        <strain evidence="6">201702690</strain>
        <strain evidence="5 8">SSW18</strain>
    </source>
</reference>
<evidence type="ECO:0000313" key="6">
    <source>
        <dbReference type="EMBL" id="TGL43364.1"/>
    </source>
</evidence>
<evidence type="ECO:0000313" key="8">
    <source>
        <dbReference type="Proteomes" id="UP000297946"/>
    </source>
</evidence>
<keyword evidence="7" id="KW-1185">Reference proteome</keyword>
<evidence type="ECO:0000313" key="7">
    <source>
        <dbReference type="Proteomes" id="UP000297273"/>
    </source>
</evidence>
<evidence type="ECO:0000313" key="5">
    <source>
        <dbReference type="EMBL" id="TGJ98449.1"/>
    </source>
</evidence>
<protein>
    <submittedName>
        <fullName evidence="5">Helix-turn-helix domain-containing protein</fullName>
    </submittedName>
</protein>